<dbReference type="Proteomes" id="UP000308528">
    <property type="component" value="Unassembled WGS sequence"/>
</dbReference>
<keyword evidence="5" id="KW-1185">Reference proteome</keyword>
<dbReference type="Pfam" id="PF00668">
    <property type="entry name" value="Condensation"/>
    <property type="match status" value="1"/>
</dbReference>
<dbReference type="InterPro" id="IPR009081">
    <property type="entry name" value="PP-bd_ACP"/>
</dbReference>
<dbReference type="PANTHER" id="PTHR45527:SF1">
    <property type="entry name" value="FATTY ACID SYNTHASE"/>
    <property type="match status" value="1"/>
</dbReference>
<dbReference type="SUPFAM" id="SSF47336">
    <property type="entry name" value="ACP-like"/>
    <property type="match status" value="1"/>
</dbReference>
<dbReference type="InterPro" id="IPR036736">
    <property type="entry name" value="ACP-like_sf"/>
</dbReference>
<dbReference type="Pfam" id="PF00550">
    <property type="entry name" value="PP-binding"/>
    <property type="match status" value="1"/>
</dbReference>
<keyword evidence="1" id="KW-0596">Phosphopantetheine</keyword>
<dbReference type="GO" id="GO:0003824">
    <property type="term" value="F:catalytic activity"/>
    <property type="evidence" value="ECO:0007669"/>
    <property type="project" value="InterPro"/>
</dbReference>
<dbReference type="Gene3D" id="3.30.559.10">
    <property type="entry name" value="Chloramphenicol acetyltransferase-like domain"/>
    <property type="match status" value="1"/>
</dbReference>
<dbReference type="InterPro" id="IPR001031">
    <property type="entry name" value="Thioesterase"/>
</dbReference>
<evidence type="ECO:0000256" key="1">
    <source>
        <dbReference type="ARBA" id="ARBA00022450"/>
    </source>
</evidence>
<dbReference type="SUPFAM" id="SSF53474">
    <property type="entry name" value="alpha/beta-Hydrolases"/>
    <property type="match status" value="1"/>
</dbReference>
<evidence type="ECO:0000256" key="2">
    <source>
        <dbReference type="ARBA" id="ARBA00022553"/>
    </source>
</evidence>
<name>A0A4S4N8N8_9BACT</name>
<dbReference type="Pfam" id="PF00975">
    <property type="entry name" value="Thioesterase"/>
    <property type="match status" value="1"/>
</dbReference>
<feature type="domain" description="Carrier" evidence="3">
    <location>
        <begin position="447"/>
        <end position="522"/>
    </location>
</feature>
<dbReference type="SUPFAM" id="SSF52777">
    <property type="entry name" value="CoA-dependent acyltransferases"/>
    <property type="match status" value="2"/>
</dbReference>
<dbReference type="InterPro" id="IPR029058">
    <property type="entry name" value="AB_hydrolase_fold"/>
</dbReference>
<dbReference type="SMART" id="SM00823">
    <property type="entry name" value="PKS_PP"/>
    <property type="match status" value="1"/>
</dbReference>
<protein>
    <recommendedName>
        <fullName evidence="3">Carrier domain-containing protein</fullName>
    </recommendedName>
</protein>
<evidence type="ECO:0000313" key="4">
    <source>
        <dbReference type="EMBL" id="THH34925.1"/>
    </source>
</evidence>
<dbReference type="InterPro" id="IPR020806">
    <property type="entry name" value="PKS_PP-bd"/>
</dbReference>
<dbReference type="Gene3D" id="3.40.50.1820">
    <property type="entry name" value="alpha/beta hydrolase"/>
    <property type="match status" value="1"/>
</dbReference>
<dbReference type="GO" id="GO:0044550">
    <property type="term" value="P:secondary metabolite biosynthetic process"/>
    <property type="evidence" value="ECO:0007669"/>
    <property type="project" value="TreeGrafter"/>
</dbReference>
<dbReference type="GO" id="GO:0005829">
    <property type="term" value="C:cytosol"/>
    <property type="evidence" value="ECO:0007669"/>
    <property type="project" value="TreeGrafter"/>
</dbReference>
<dbReference type="GO" id="GO:0043041">
    <property type="term" value="P:amino acid activation for nonribosomal peptide biosynthetic process"/>
    <property type="evidence" value="ECO:0007669"/>
    <property type="project" value="TreeGrafter"/>
</dbReference>
<dbReference type="InterPro" id="IPR001242">
    <property type="entry name" value="Condensation_dom"/>
</dbReference>
<evidence type="ECO:0000259" key="3">
    <source>
        <dbReference type="PROSITE" id="PS50075"/>
    </source>
</evidence>
<evidence type="ECO:0000313" key="5">
    <source>
        <dbReference type="Proteomes" id="UP000308528"/>
    </source>
</evidence>
<dbReference type="OrthoDB" id="9765680at2"/>
<dbReference type="InterPro" id="IPR023213">
    <property type="entry name" value="CAT-like_dom_sf"/>
</dbReference>
<dbReference type="PANTHER" id="PTHR45527">
    <property type="entry name" value="NONRIBOSOMAL PEPTIDE SYNTHETASE"/>
    <property type="match status" value="1"/>
</dbReference>
<comment type="caution">
    <text evidence="4">The sequence shown here is derived from an EMBL/GenBank/DDBJ whole genome shotgun (WGS) entry which is preliminary data.</text>
</comment>
<gene>
    <name evidence="4" type="ORF">E4021_17165</name>
</gene>
<accession>A0A4S4N8N8</accession>
<organism evidence="4 5">
    <name type="scientific">Neolewinella litorea</name>
    <dbReference type="NCBI Taxonomy" id="2562452"/>
    <lineage>
        <taxon>Bacteria</taxon>
        <taxon>Pseudomonadati</taxon>
        <taxon>Bacteroidota</taxon>
        <taxon>Saprospiria</taxon>
        <taxon>Saprospirales</taxon>
        <taxon>Lewinellaceae</taxon>
        <taxon>Neolewinella</taxon>
    </lineage>
</organism>
<dbReference type="GO" id="GO:0031177">
    <property type="term" value="F:phosphopantetheine binding"/>
    <property type="evidence" value="ECO:0007669"/>
    <property type="project" value="InterPro"/>
</dbReference>
<dbReference type="PROSITE" id="PS50075">
    <property type="entry name" value="CARRIER"/>
    <property type="match status" value="1"/>
</dbReference>
<dbReference type="EMBL" id="SRSF01000014">
    <property type="protein sequence ID" value="THH34925.1"/>
    <property type="molecule type" value="Genomic_DNA"/>
</dbReference>
<keyword evidence="2" id="KW-0597">Phosphoprotein</keyword>
<dbReference type="RefSeq" id="WP_136460627.1">
    <property type="nucleotide sequence ID" value="NZ_SRSF01000014.1"/>
</dbReference>
<sequence length="800" mass="89148">MSATKPKIEAIYPLNHLQRALLFHHLSSPTDDEGLIQTRCRLRGPLDRDALNAAWEKTCLRHPPLRASVHWEKVSRPVWVVHPRVEGAVEYHDWSDRGDTEQRRAIADYLLEDRRRGLTLDKPPAARLALVRLGPEEHFFNWTSHHLLLDGWSSGVVLRDFLAYYAAERGDGPGELTPIPDLKPYLRHVQAQDAGARERYWRERLSRMEKPSLLPAAEGEQRSLSTTLEPDVRDGFVAYCKRQEATQNAVLQGLWAMMLGRYLQTETVCFGISVNGRPPEVAGMDGVAGMFARILPKVVQLGTDDLFQRIQGQSARDSAQQYVELDQIAEWSGGDGLPFNSLLAVQNYPWTELAGGGLRVAEFGGDLTSRYPVTCMVLPREDWEVSLRYREGVPEDLARWLLNGFLDLIRAVAGLSDRSLPDPEDLPPPPLVTTTPAAAAQRPPYVAPSNGTQLRLAGLWEQLLPVDTVGIDDNFFHCGGTSLAALRLFARLERLTGNNIPPSSLLLHPTIRQLARFLDAGEAASEWNNLVPQRVSGTLPPLFCFHGGLGYVLMYQSLTRHLHPQRPVYALQPNGIDGRSELDGSIQEMAAHYLAEIDKVGAPDPLILLSYCYSGAICVAIGRLLLDAGRPAPVIIGADIDPPGILDQGGQKNWRKPGSLAWYWGHLRLGRWTDIQEQLAGEVLPERVMGENLRLRLRARRLKDGLVAAFRSYRAPDYGHPICLLRSQELRQWPSHSFVIETWRRISGDQLTIQDVPAGHAELFQEPAVAETARLVESYIESRTATATAPPARATSDPAK</sequence>
<proteinExistence type="predicted"/>
<dbReference type="Gene3D" id="1.10.1200.10">
    <property type="entry name" value="ACP-like"/>
    <property type="match status" value="1"/>
</dbReference>
<reference evidence="4 5" key="1">
    <citation type="submission" date="2019-04" db="EMBL/GenBank/DDBJ databases">
        <title>Lewinella litorea sp. nov., isolated from a marine sand.</title>
        <authorList>
            <person name="Yoon J.-H."/>
        </authorList>
    </citation>
    <scope>NUCLEOTIDE SEQUENCE [LARGE SCALE GENOMIC DNA]</scope>
    <source>
        <strain evidence="4 5">HSMS-39</strain>
    </source>
</reference>
<dbReference type="Gene3D" id="3.30.559.30">
    <property type="entry name" value="Nonribosomal peptide synthetase, condensation domain"/>
    <property type="match status" value="1"/>
</dbReference>
<dbReference type="AlphaFoldDB" id="A0A4S4N8N8"/>